<evidence type="ECO:0000313" key="2">
    <source>
        <dbReference type="EMBL" id="KAJ3604637.1"/>
    </source>
</evidence>
<protein>
    <submittedName>
        <fullName evidence="2">Uncharacterized protein</fullName>
    </submittedName>
</protein>
<gene>
    <name evidence="2" type="ORF">NHX12_029377</name>
</gene>
<dbReference type="Proteomes" id="UP001148018">
    <property type="component" value="Unassembled WGS sequence"/>
</dbReference>
<dbReference type="PANTHER" id="PTHR31198:SF1">
    <property type="entry name" value="CENTROSOMAL AT-AC SPLICING FACTOR"/>
    <property type="match status" value="1"/>
</dbReference>
<dbReference type="AlphaFoldDB" id="A0A9Q0EHP9"/>
<organism evidence="2 3">
    <name type="scientific">Muraenolepis orangiensis</name>
    <name type="common">Patagonian moray cod</name>
    <dbReference type="NCBI Taxonomy" id="630683"/>
    <lineage>
        <taxon>Eukaryota</taxon>
        <taxon>Metazoa</taxon>
        <taxon>Chordata</taxon>
        <taxon>Craniata</taxon>
        <taxon>Vertebrata</taxon>
        <taxon>Euteleostomi</taxon>
        <taxon>Actinopterygii</taxon>
        <taxon>Neopterygii</taxon>
        <taxon>Teleostei</taxon>
        <taxon>Neoteleostei</taxon>
        <taxon>Acanthomorphata</taxon>
        <taxon>Zeiogadaria</taxon>
        <taxon>Gadariae</taxon>
        <taxon>Gadiformes</taxon>
        <taxon>Muraenolepidoidei</taxon>
        <taxon>Muraenolepididae</taxon>
        <taxon>Muraenolepis</taxon>
    </lineage>
</organism>
<proteinExistence type="predicted"/>
<dbReference type="PANTHER" id="PTHR31198">
    <property type="entry name" value="COILED-COIL DOMAIN-CONTAINING PROTEIN 84"/>
    <property type="match status" value="1"/>
</dbReference>
<dbReference type="Pfam" id="PF14968">
    <property type="entry name" value="CCDC84"/>
    <property type="match status" value="1"/>
</dbReference>
<sequence length="343" mass="34274">MGAFHCAVCRQTFFCGKKHIFGKGHQSRLRVVVKEARRTLRCPQVERFHGANGGRTFWCYCCGEEAERDVTDGNMVVFHGGLLEHMATFKEEVAKALASYVDKEDTVVQQHTDMIQCQERHRLALLQSFIEPEVQKELSNGCQSETPVEQASRPLGPEEQAGPSRGPPGAGGQQAGPSRGPPGAGGQQAGPSRGPPGAGGQQAGPSRGPPGAGGQQAGPSRGPPGAGGQQAGPSRGPPGAGGQQAGPSRGPPGAGGQQAGPSRGPPGAGGQQAGPSRGPPGAGGQQAGPSRGPPGAGGQQAGPSRGPPGAGGQQAGPSRGPPGAGGQQAGQGKGLTFIGNQVQ</sequence>
<keyword evidence="3" id="KW-1185">Reference proteome</keyword>
<evidence type="ECO:0000256" key="1">
    <source>
        <dbReference type="SAM" id="MobiDB-lite"/>
    </source>
</evidence>
<feature type="compositionally biased region" description="Polar residues" evidence="1">
    <location>
        <begin position="137"/>
        <end position="149"/>
    </location>
</feature>
<name>A0A9Q0EHP9_9TELE</name>
<evidence type="ECO:0000313" key="3">
    <source>
        <dbReference type="Proteomes" id="UP001148018"/>
    </source>
</evidence>
<dbReference type="EMBL" id="JANIIK010000044">
    <property type="protein sequence ID" value="KAJ3604637.1"/>
    <property type="molecule type" value="Genomic_DNA"/>
</dbReference>
<comment type="caution">
    <text evidence="2">The sequence shown here is derived from an EMBL/GenBank/DDBJ whole genome shotgun (WGS) entry which is preliminary data.</text>
</comment>
<reference evidence="2" key="1">
    <citation type="submission" date="2022-07" db="EMBL/GenBank/DDBJ databases">
        <title>Chromosome-level genome of Muraenolepis orangiensis.</title>
        <authorList>
            <person name="Kim J."/>
        </authorList>
    </citation>
    <scope>NUCLEOTIDE SEQUENCE</scope>
    <source>
        <strain evidence="2">KU_S4_2022</strain>
        <tissue evidence="2">Muscle</tissue>
    </source>
</reference>
<feature type="region of interest" description="Disordered" evidence="1">
    <location>
        <begin position="137"/>
        <end position="343"/>
    </location>
</feature>
<accession>A0A9Q0EHP9</accession>
<dbReference type="InterPro" id="IPR028015">
    <property type="entry name" value="CCDC84-like"/>
</dbReference>
<dbReference type="OrthoDB" id="1892805at2759"/>
<feature type="compositionally biased region" description="Gly residues" evidence="1">
    <location>
        <begin position="322"/>
        <end position="333"/>
    </location>
</feature>